<protein>
    <recommendedName>
        <fullName evidence="4">Siderophore-iron reductase, Fe-S cluster protein</fullName>
    </recommendedName>
</protein>
<evidence type="ECO:0000259" key="2">
    <source>
        <dbReference type="Pfam" id="PF11575"/>
    </source>
</evidence>
<organism evidence="3">
    <name type="scientific">marine sediment metagenome</name>
    <dbReference type="NCBI Taxonomy" id="412755"/>
    <lineage>
        <taxon>unclassified sequences</taxon>
        <taxon>metagenomes</taxon>
        <taxon>ecological metagenomes</taxon>
    </lineage>
</organism>
<dbReference type="InterPro" id="IPR024726">
    <property type="entry name" value="FhuF_C"/>
</dbReference>
<proteinExistence type="predicted"/>
<dbReference type="AlphaFoldDB" id="A0A0F9YF92"/>
<dbReference type="InterPro" id="IPR022770">
    <property type="entry name" value="IucA/IucC-like_C"/>
</dbReference>
<comment type="caution">
    <text evidence="3">The sequence shown here is derived from an EMBL/GenBank/DDBJ whole genome shotgun (WGS) entry which is preliminary data.</text>
</comment>
<evidence type="ECO:0000259" key="1">
    <source>
        <dbReference type="Pfam" id="PF06276"/>
    </source>
</evidence>
<dbReference type="EMBL" id="LAZR01000028">
    <property type="protein sequence ID" value="KKO03139.1"/>
    <property type="molecule type" value="Genomic_DNA"/>
</dbReference>
<dbReference type="GO" id="GO:0051537">
    <property type="term" value="F:2 iron, 2 sulfur cluster binding"/>
    <property type="evidence" value="ECO:0007669"/>
    <property type="project" value="InterPro"/>
</dbReference>
<evidence type="ECO:0000313" key="3">
    <source>
        <dbReference type="EMBL" id="KKO03139.1"/>
    </source>
</evidence>
<reference evidence="3" key="1">
    <citation type="journal article" date="2015" name="Nature">
        <title>Complex archaea that bridge the gap between prokaryotes and eukaryotes.</title>
        <authorList>
            <person name="Spang A."/>
            <person name="Saw J.H."/>
            <person name="Jorgensen S.L."/>
            <person name="Zaremba-Niedzwiedzka K."/>
            <person name="Martijn J."/>
            <person name="Lind A.E."/>
            <person name="van Eijk R."/>
            <person name="Schleper C."/>
            <person name="Guy L."/>
            <person name="Ettema T.J."/>
        </authorList>
    </citation>
    <scope>NUCLEOTIDE SEQUENCE</scope>
</reference>
<accession>A0A0F9YF92</accession>
<sequence length="264" mass="29608">MSLSEAFSPEAWAVLSGPLRLTSMDLRDTQRSVRARALLDGQVCAQVLEQLGPVIGSPTSAITASLLAKRFSFLATGACLYAMSACDKGLLLSLDNVVVEYAHDDGLWTSSMPLADDNLYGYRAGEREAWREAIVRSLFAGLLAPLWEVFHQVSGVSRRILWDNTAVRVYSLYEKRMAKLEDPQVRQRAEADFHWLMHEADPALFGLSYNPLAHFRRDPTLLPDGKSIRFRRTCCFYYQASNPVEYCAACPLLRPKKLNALRST</sequence>
<feature type="domain" description="Ferric siderophore reductase C-terminal" evidence="2">
    <location>
        <begin position="231"/>
        <end position="252"/>
    </location>
</feature>
<dbReference type="GO" id="GO:0003824">
    <property type="term" value="F:catalytic activity"/>
    <property type="evidence" value="ECO:0007669"/>
    <property type="project" value="UniProtKB-ARBA"/>
</dbReference>
<evidence type="ECO:0008006" key="4">
    <source>
        <dbReference type="Google" id="ProtNLM"/>
    </source>
</evidence>
<name>A0A0F9YF92_9ZZZZ</name>
<feature type="domain" description="Aerobactin siderophore biosynthesis IucA/IucC-like C-terminal" evidence="1">
    <location>
        <begin position="66"/>
        <end position="202"/>
    </location>
</feature>
<dbReference type="Pfam" id="PF11575">
    <property type="entry name" value="FhuF_C"/>
    <property type="match status" value="1"/>
</dbReference>
<gene>
    <name evidence="3" type="ORF">LCGC14_0100600</name>
</gene>
<dbReference type="Pfam" id="PF06276">
    <property type="entry name" value="FhuF"/>
    <property type="match status" value="1"/>
</dbReference>